<organism evidence="1 2">
    <name type="scientific">Streptomyces iconiensis</name>
    <dbReference type="NCBI Taxonomy" id="1384038"/>
    <lineage>
        <taxon>Bacteria</taxon>
        <taxon>Bacillati</taxon>
        <taxon>Actinomycetota</taxon>
        <taxon>Actinomycetes</taxon>
        <taxon>Kitasatosporales</taxon>
        <taxon>Streptomycetaceae</taxon>
        <taxon>Streptomyces</taxon>
    </lineage>
</organism>
<dbReference type="RefSeq" id="WP_274044460.1">
    <property type="nucleotide sequence ID" value="NZ_JANCPR020000006.1"/>
</dbReference>
<evidence type="ECO:0000313" key="2">
    <source>
        <dbReference type="Proteomes" id="UP001214441"/>
    </source>
</evidence>
<name>A0ABT6ZRX8_9ACTN</name>
<keyword evidence="2" id="KW-1185">Reference proteome</keyword>
<reference evidence="1 2" key="1">
    <citation type="submission" date="2023-05" db="EMBL/GenBank/DDBJ databases">
        <title>Streptantibioticus silvisoli sp. nov., acidotolerant actinomycetes 1 from pine litter.</title>
        <authorList>
            <person name="Swiecimska M."/>
            <person name="Golinska P."/>
            <person name="Sangal V."/>
            <person name="Wachnowicz B."/>
            <person name="Goodfellow M."/>
        </authorList>
    </citation>
    <scope>NUCLEOTIDE SEQUENCE [LARGE SCALE GENOMIC DNA]</scope>
    <source>
        <strain evidence="1 2">DSM 42109</strain>
    </source>
</reference>
<comment type="caution">
    <text evidence="1">The sequence shown here is derived from an EMBL/GenBank/DDBJ whole genome shotgun (WGS) entry which is preliminary data.</text>
</comment>
<accession>A0ABT6ZRX8</accession>
<gene>
    <name evidence="1" type="ORF">NMN56_007600</name>
</gene>
<dbReference type="EMBL" id="JANCPR020000006">
    <property type="protein sequence ID" value="MDJ1131822.1"/>
    <property type="molecule type" value="Genomic_DNA"/>
</dbReference>
<proteinExistence type="predicted"/>
<protein>
    <submittedName>
        <fullName evidence="1">Uncharacterized protein</fullName>
    </submittedName>
</protein>
<sequence length="81" mass="8689">MPAPLAPVRKLPAAEHAWLTTEIRDFARHVAGSLVPRGYEAYVRIPHALEGEDPEEGALADALLAAPAPEALRLPPHAPEL</sequence>
<evidence type="ECO:0000313" key="1">
    <source>
        <dbReference type="EMBL" id="MDJ1131822.1"/>
    </source>
</evidence>
<dbReference type="Proteomes" id="UP001214441">
    <property type="component" value="Unassembled WGS sequence"/>
</dbReference>